<proteinExistence type="predicted"/>
<reference evidence="1" key="1">
    <citation type="submission" date="2014-11" db="EMBL/GenBank/DDBJ databases">
        <authorList>
            <person name="Amaro Gonzalez C."/>
        </authorList>
    </citation>
    <scope>NUCLEOTIDE SEQUENCE</scope>
</reference>
<organism evidence="1">
    <name type="scientific">Anguilla anguilla</name>
    <name type="common">European freshwater eel</name>
    <name type="synonym">Muraena anguilla</name>
    <dbReference type="NCBI Taxonomy" id="7936"/>
    <lineage>
        <taxon>Eukaryota</taxon>
        <taxon>Metazoa</taxon>
        <taxon>Chordata</taxon>
        <taxon>Craniata</taxon>
        <taxon>Vertebrata</taxon>
        <taxon>Euteleostomi</taxon>
        <taxon>Actinopterygii</taxon>
        <taxon>Neopterygii</taxon>
        <taxon>Teleostei</taxon>
        <taxon>Anguilliformes</taxon>
        <taxon>Anguillidae</taxon>
        <taxon>Anguilla</taxon>
    </lineage>
</organism>
<evidence type="ECO:0000313" key="1">
    <source>
        <dbReference type="EMBL" id="JAH99667.1"/>
    </source>
</evidence>
<protein>
    <submittedName>
        <fullName evidence="1">Uncharacterized protein</fullName>
    </submittedName>
</protein>
<accession>A0A0E9XA73</accession>
<reference evidence="1" key="2">
    <citation type="journal article" date="2015" name="Fish Shellfish Immunol.">
        <title>Early steps in the European eel (Anguilla anguilla)-Vibrio vulnificus interaction in the gills: Role of the RtxA13 toxin.</title>
        <authorList>
            <person name="Callol A."/>
            <person name="Pajuelo D."/>
            <person name="Ebbesson L."/>
            <person name="Teles M."/>
            <person name="MacKenzie S."/>
            <person name="Amaro C."/>
        </authorList>
    </citation>
    <scope>NUCLEOTIDE SEQUENCE</scope>
</reference>
<name>A0A0E9XA73_ANGAN</name>
<dbReference type="EMBL" id="GBXM01008910">
    <property type="protein sequence ID" value="JAH99667.1"/>
    <property type="molecule type" value="Transcribed_RNA"/>
</dbReference>
<sequence length="26" mass="3184">MPDLDKRLIFICSPWPKCYKKGFLKR</sequence>
<dbReference type="AlphaFoldDB" id="A0A0E9XA73"/>